<evidence type="ECO:0000313" key="4">
    <source>
        <dbReference type="Proteomes" id="UP000078544"/>
    </source>
</evidence>
<organism evidence="3 4">
    <name type="scientific">Moelleriella libera RCEF 2490</name>
    <dbReference type="NCBI Taxonomy" id="1081109"/>
    <lineage>
        <taxon>Eukaryota</taxon>
        <taxon>Fungi</taxon>
        <taxon>Dikarya</taxon>
        <taxon>Ascomycota</taxon>
        <taxon>Pezizomycotina</taxon>
        <taxon>Sordariomycetes</taxon>
        <taxon>Hypocreomycetidae</taxon>
        <taxon>Hypocreales</taxon>
        <taxon>Clavicipitaceae</taxon>
        <taxon>Moelleriella</taxon>
    </lineage>
</organism>
<reference evidence="3 4" key="1">
    <citation type="journal article" date="2016" name="Genome Biol. Evol.">
        <title>Divergent and convergent evolution of fungal pathogenicity.</title>
        <authorList>
            <person name="Shang Y."/>
            <person name="Xiao G."/>
            <person name="Zheng P."/>
            <person name="Cen K."/>
            <person name="Zhan S."/>
            <person name="Wang C."/>
        </authorList>
    </citation>
    <scope>NUCLEOTIDE SEQUENCE [LARGE SCALE GENOMIC DNA]</scope>
    <source>
        <strain evidence="3 4">RCEF 2490</strain>
    </source>
</reference>
<sequence length="182" mass="19860">MIIVSTLAILLLPLQKALAAAQDPMANYPIREAVWTIEVFPGQMYNFTGTIQQAQAQAQRLNPHLDLSKSLAPRSKSLAPRSASGFEDAECSTGRSDAIPEDLSKAIDKLMKIDVKTTIPPGSNTKVSCEYTSSIWVWNKVRETLAHKYTRARNVTSSVPFAIQVTDALRTLGRQGIGSAES</sequence>
<proteinExistence type="predicted"/>
<accession>A0A167Z5Z9</accession>
<gene>
    <name evidence="3" type="ORF">AAL_06426</name>
</gene>
<dbReference type="AlphaFoldDB" id="A0A167Z5Z9"/>
<dbReference type="STRING" id="1081109.A0A167Z5Z9"/>
<keyword evidence="2" id="KW-0732">Signal</keyword>
<dbReference type="OrthoDB" id="3552888at2759"/>
<comment type="caution">
    <text evidence="3">The sequence shown here is derived from an EMBL/GenBank/DDBJ whole genome shotgun (WGS) entry which is preliminary data.</text>
</comment>
<feature type="chain" id="PRO_5007894904" evidence="2">
    <location>
        <begin position="20"/>
        <end position="182"/>
    </location>
</feature>
<evidence type="ECO:0000313" key="3">
    <source>
        <dbReference type="EMBL" id="KZZ92216.1"/>
    </source>
</evidence>
<keyword evidence="4" id="KW-1185">Reference proteome</keyword>
<feature type="signal peptide" evidence="2">
    <location>
        <begin position="1"/>
        <end position="19"/>
    </location>
</feature>
<protein>
    <submittedName>
        <fullName evidence="3">Uncharacterized protein</fullName>
    </submittedName>
</protein>
<evidence type="ECO:0000256" key="1">
    <source>
        <dbReference type="SAM" id="MobiDB-lite"/>
    </source>
</evidence>
<evidence type="ECO:0000256" key="2">
    <source>
        <dbReference type="SAM" id="SignalP"/>
    </source>
</evidence>
<name>A0A167Z5Z9_9HYPO</name>
<dbReference type="Proteomes" id="UP000078544">
    <property type="component" value="Unassembled WGS sequence"/>
</dbReference>
<dbReference type="EMBL" id="AZGY01000016">
    <property type="protein sequence ID" value="KZZ92216.1"/>
    <property type="molecule type" value="Genomic_DNA"/>
</dbReference>
<feature type="region of interest" description="Disordered" evidence="1">
    <location>
        <begin position="75"/>
        <end position="97"/>
    </location>
</feature>